<dbReference type="EMBL" id="BFEA01000278">
    <property type="protein sequence ID" value="GBG77834.1"/>
    <property type="molecule type" value="Genomic_DNA"/>
</dbReference>
<reference evidence="3 4" key="1">
    <citation type="journal article" date="2018" name="Cell">
        <title>The Chara Genome: Secondary Complexity and Implications for Plant Terrestrialization.</title>
        <authorList>
            <person name="Nishiyama T."/>
            <person name="Sakayama H."/>
            <person name="Vries J.D."/>
            <person name="Buschmann H."/>
            <person name="Saint-Marcoux D."/>
            <person name="Ullrich K.K."/>
            <person name="Haas F.B."/>
            <person name="Vanderstraeten L."/>
            <person name="Becker D."/>
            <person name="Lang D."/>
            <person name="Vosolsobe S."/>
            <person name="Rombauts S."/>
            <person name="Wilhelmsson P.K.I."/>
            <person name="Janitza P."/>
            <person name="Kern R."/>
            <person name="Heyl A."/>
            <person name="Rumpler F."/>
            <person name="Villalobos L.I.A.C."/>
            <person name="Clay J.M."/>
            <person name="Skokan R."/>
            <person name="Toyoda A."/>
            <person name="Suzuki Y."/>
            <person name="Kagoshima H."/>
            <person name="Schijlen E."/>
            <person name="Tajeshwar N."/>
            <person name="Catarino B."/>
            <person name="Hetherington A.J."/>
            <person name="Saltykova A."/>
            <person name="Bonnot C."/>
            <person name="Breuninger H."/>
            <person name="Symeonidi A."/>
            <person name="Radhakrishnan G.V."/>
            <person name="Van Nieuwerburgh F."/>
            <person name="Deforce D."/>
            <person name="Chang C."/>
            <person name="Karol K.G."/>
            <person name="Hedrich R."/>
            <person name="Ulvskov P."/>
            <person name="Glockner G."/>
            <person name="Delwiche C.F."/>
            <person name="Petrasek J."/>
            <person name="Van de Peer Y."/>
            <person name="Friml J."/>
            <person name="Beilby M."/>
            <person name="Dolan L."/>
            <person name="Kohara Y."/>
            <person name="Sugano S."/>
            <person name="Fujiyama A."/>
            <person name="Delaux P.-M."/>
            <person name="Quint M."/>
            <person name="TheiBen G."/>
            <person name="Hagemann M."/>
            <person name="Harholt J."/>
            <person name="Dunand C."/>
            <person name="Zachgo S."/>
            <person name="Langdale J."/>
            <person name="Maumus F."/>
            <person name="Straeten D.V.D."/>
            <person name="Gould S.B."/>
            <person name="Rensing S.A."/>
        </authorList>
    </citation>
    <scope>NUCLEOTIDE SEQUENCE [LARGE SCALE GENOMIC DNA]</scope>
    <source>
        <strain evidence="3 4">S276</strain>
    </source>
</reference>
<protein>
    <submittedName>
        <fullName evidence="3">Uncharacterized protein</fullName>
    </submittedName>
</protein>
<evidence type="ECO:0000313" key="4">
    <source>
        <dbReference type="Proteomes" id="UP000265515"/>
    </source>
</evidence>
<evidence type="ECO:0000256" key="1">
    <source>
        <dbReference type="SAM" id="MobiDB-lite"/>
    </source>
</evidence>
<dbReference type="AlphaFoldDB" id="A0A388L6C0"/>
<feature type="region of interest" description="Disordered" evidence="1">
    <location>
        <begin position="344"/>
        <end position="369"/>
    </location>
</feature>
<feature type="compositionally biased region" description="Pro residues" evidence="1">
    <location>
        <begin position="350"/>
        <end position="361"/>
    </location>
</feature>
<accession>A0A388L6C0</accession>
<feature type="region of interest" description="Disordered" evidence="1">
    <location>
        <begin position="207"/>
        <end position="227"/>
    </location>
</feature>
<feature type="transmembrane region" description="Helical" evidence="2">
    <location>
        <begin position="438"/>
        <end position="459"/>
    </location>
</feature>
<name>A0A388L6C0_CHABU</name>
<proteinExistence type="predicted"/>
<dbReference type="Proteomes" id="UP000265515">
    <property type="component" value="Unassembled WGS sequence"/>
</dbReference>
<evidence type="ECO:0000256" key="2">
    <source>
        <dbReference type="SAM" id="Phobius"/>
    </source>
</evidence>
<keyword evidence="2" id="KW-0812">Transmembrane</keyword>
<organism evidence="3 4">
    <name type="scientific">Chara braunii</name>
    <name type="common">Braun's stonewort</name>
    <dbReference type="NCBI Taxonomy" id="69332"/>
    <lineage>
        <taxon>Eukaryota</taxon>
        <taxon>Viridiplantae</taxon>
        <taxon>Streptophyta</taxon>
        <taxon>Charophyceae</taxon>
        <taxon>Charales</taxon>
        <taxon>Characeae</taxon>
        <taxon>Chara</taxon>
    </lineage>
</organism>
<sequence length="481" mass="48812">MANGVFDDRREYWDSEAGPGRWHWDNGIDRRAGWSATGVQTPPHTLGVTSAAHRVCTGGLGWDNDEDKEGKEWDHFCSISDDGEQSRRVGGGGFTTKGAAVSLAVAAVESIVGEGRIGGFAPDGGKWKGVGSSWEPRGMSADGGWLPALGRAAAAAGWGACGESGDNGGGEGSARRLQYRWDGAAEAVSRSASCGDKLDLTEVLTRTPGMGSGSLPPPHALSRRLPHSPPACPSSLSLASLWSWITARGGSAADGIGIGVGPIPRDSSALLSGSSSSSWLLECIKRNGIATALGGLSAAASAGGKSGGGWWDRVGGGGGGIEGGGGGGGGWIDGGGGVRMIKKMKKKPPKPPGIPLPPPRRPVAAAGGGGGADGAIGIGGIGGGVGGISGFPPVLREPPHGLMMMPQQRRRGRGDRAAGGLIGVRERKPLVPHERANLVLGTILGLCFAVLMLFQVFYVQTNGERKHRLDAGGLNSDSLGL</sequence>
<dbReference type="Gramene" id="GBG77834">
    <property type="protein sequence ID" value="GBG77834"/>
    <property type="gene ID" value="CBR_g25764"/>
</dbReference>
<evidence type="ECO:0000313" key="3">
    <source>
        <dbReference type="EMBL" id="GBG77834.1"/>
    </source>
</evidence>
<keyword evidence="2" id="KW-1133">Transmembrane helix</keyword>
<gene>
    <name evidence="3" type="ORF">CBR_g25764</name>
</gene>
<comment type="caution">
    <text evidence="3">The sequence shown here is derived from an EMBL/GenBank/DDBJ whole genome shotgun (WGS) entry which is preliminary data.</text>
</comment>
<keyword evidence="4" id="KW-1185">Reference proteome</keyword>
<keyword evidence="2" id="KW-0472">Membrane</keyword>